<feature type="transmembrane region" description="Helical" evidence="1">
    <location>
        <begin position="12"/>
        <end position="31"/>
    </location>
</feature>
<comment type="caution">
    <text evidence="2">The sequence shown here is derived from an EMBL/GenBank/DDBJ whole genome shotgun (WGS) entry which is preliminary data.</text>
</comment>
<organism evidence="2 3">
    <name type="scientific">Ramazzottius varieornatus</name>
    <name type="common">Water bear</name>
    <name type="synonym">Tardigrade</name>
    <dbReference type="NCBI Taxonomy" id="947166"/>
    <lineage>
        <taxon>Eukaryota</taxon>
        <taxon>Metazoa</taxon>
        <taxon>Ecdysozoa</taxon>
        <taxon>Tardigrada</taxon>
        <taxon>Eutardigrada</taxon>
        <taxon>Parachela</taxon>
        <taxon>Hypsibioidea</taxon>
        <taxon>Ramazzottiidae</taxon>
        <taxon>Ramazzottius</taxon>
    </lineage>
</organism>
<keyword evidence="1" id="KW-0472">Membrane</keyword>
<dbReference type="InterPro" id="IPR028082">
    <property type="entry name" value="Peripla_BP_I"/>
</dbReference>
<sequence>MPIVREEKMVRLRILPCFFITGFTSMVRFAVSDPIKIRAGVILTENSTLAYDMRNVRPALEVGYATALADHNVQYETIWISYDHVCRQWNALGYATILALVDKVDVIIGPGCSDDLIIVSELTSFFAVPMLSGAGKHIETHKESNVIWQRNSYYVDTKYFLQGN</sequence>
<keyword evidence="1" id="KW-0812">Transmembrane</keyword>
<reference evidence="2 3" key="1">
    <citation type="journal article" date="2016" name="Nat. Commun.">
        <title>Extremotolerant tardigrade genome and improved radiotolerance of human cultured cells by tardigrade-unique protein.</title>
        <authorList>
            <person name="Hashimoto T."/>
            <person name="Horikawa D.D."/>
            <person name="Saito Y."/>
            <person name="Kuwahara H."/>
            <person name="Kozuka-Hata H."/>
            <person name="Shin-I T."/>
            <person name="Minakuchi Y."/>
            <person name="Ohishi K."/>
            <person name="Motoyama A."/>
            <person name="Aizu T."/>
            <person name="Enomoto A."/>
            <person name="Kondo K."/>
            <person name="Tanaka S."/>
            <person name="Hara Y."/>
            <person name="Koshikawa S."/>
            <person name="Sagara H."/>
            <person name="Miura T."/>
            <person name="Yokobori S."/>
            <person name="Miyagawa K."/>
            <person name="Suzuki Y."/>
            <person name="Kubo T."/>
            <person name="Oyama M."/>
            <person name="Kohara Y."/>
            <person name="Fujiyama A."/>
            <person name="Arakawa K."/>
            <person name="Katayama T."/>
            <person name="Toyoda A."/>
            <person name="Kunieda T."/>
        </authorList>
    </citation>
    <scope>NUCLEOTIDE SEQUENCE [LARGE SCALE GENOMIC DNA]</scope>
    <source>
        <strain evidence="2 3">YOKOZUNA-1</strain>
    </source>
</reference>
<dbReference type="EMBL" id="BDGG01000001">
    <property type="protein sequence ID" value="GAU88349.1"/>
    <property type="molecule type" value="Genomic_DNA"/>
</dbReference>
<dbReference type="OrthoDB" id="1890790at2759"/>
<proteinExistence type="predicted"/>
<evidence type="ECO:0000313" key="3">
    <source>
        <dbReference type="Proteomes" id="UP000186922"/>
    </source>
</evidence>
<dbReference type="SUPFAM" id="SSF53822">
    <property type="entry name" value="Periplasmic binding protein-like I"/>
    <property type="match status" value="1"/>
</dbReference>
<gene>
    <name evidence="2" type="primary">RvY_01060-1</name>
    <name evidence="2" type="synonym">RvY_01060.1</name>
    <name evidence="2" type="ORF">RvY_01060</name>
</gene>
<dbReference type="Gene3D" id="3.40.50.2300">
    <property type="match status" value="1"/>
</dbReference>
<protein>
    <recommendedName>
        <fullName evidence="4">Receptor ligand binding region domain-containing protein</fullName>
    </recommendedName>
</protein>
<evidence type="ECO:0000313" key="2">
    <source>
        <dbReference type="EMBL" id="GAU88349.1"/>
    </source>
</evidence>
<evidence type="ECO:0008006" key="4">
    <source>
        <dbReference type="Google" id="ProtNLM"/>
    </source>
</evidence>
<dbReference type="Proteomes" id="UP000186922">
    <property type="component" value="Unassembled WGS sequence"/>
</dbReference>
<keyword evidence="3" id="KW-1185">Reference proteome</keyword>
<accession>A0A1D1UEY5</accession>
<dbReference type="AlphaFoldDB" id="A0A1D1UEY5"/>
<evidence type="ECO:0000256" key="1">
    <source>
        <dbReference type="SAM" id="Phobius"/>
    </source>
</evidence>
<keyword evidence="1" id="KW-1133">Transmembrane helix</keyword>
<name>A0A1D1UEY5_RAMVA</name>